<dbReference type="GeneID" id="113874763"/>
<dbReference type="PANTHER" id="PTHR47487">
    <property type="entry name" value="OS06G0651300 PROTEIN-RELATED"/>
    <property type="match status" value="1"/>
</dbReference>
<keyword evidence="1" id="KW-0175">Coiled coil</keyword>
<feature type="compositionally biased region" description="Polar residues" evidence="2">
    <location>
        <begin position="367"/>
        <end position="381"/>
    </location>
</feature>
<feature type="compositionally biased region" description="Basic and acidic residues" evidence="2">
    <location>
        <begin position="384"/>
        <end position="397"/>
    </location>
</feature>
<feature type="compositionally biased region" description="Polar residues" evidence="2">
    <location>
        <begin position="274"/>
        <end position="283"/>
    </location>
</feature>
<dbReference type="GO" id="GO:0003676">
    <property type="term" value="F:nucleic acid binding"/>
    <property type="evidence" value="ECO:0007669"/>
    <property type="project" value="InterPro"/>
</dbReference>
<proteinExistence type="predicted"/>
<dbReference type="SMART" id="SM00451">
    <property type="entry name" value="ZnF_U1"/>
    <property type="match status" value="2"/>
</dbReference>
<dbReference type="Proteomes" id="UP000694853">
    <property type="component" value="Unplaced"/>
</dbReference>
<reference evidence="5" key="2">
    <citation type="submission" date="2025-08" db="UniProtKB">
        <authorList>
            <consortium name="RefSeq"/>
        </authorList>
    </citation>
    <scope>IDENTIFICATION</scope>
    <source>
        <tissue evidence="5">Young leaves</tissue>
    </source>
</reference>
<dbReference type="OrthoDB" id="1436989at2759"/>
<dbReference type="KEGG" id="aprc:113874763"/>
<dbReference type="GO" id="GO:0008270">
    <property type="term" value="F:zinc ion binding"/>
    <property type="evidence" value="ECO:0007669"/>
    <property type="project" value="InterPro"/>
</dbReference>
<organism evidence="4 5">
    <name type="scientific">Abrus precatorius</name>
    <name type="common">Indian licorice</name>
    <name type="synonym">Glycine abrus</name>
    <dbReference type="NCBI Taxonomy" id="3816"/>
    <lineage>
        <taxon>Eukaryota</taxon>
        <taxon>Viridiplantae</taxon>
        <taxon>Streptophyta</taxon>
        <taxon>Embryophyta</taxon>
        <taxon>Tracheophyta</taxon>
        <taxon>Spermatophyta</taxon>
        <taxon>Magnoliopsida</taxon>
        <taxon>eudicotyledons</taxon>
        <taxon>Gunneridae</taxon>
        <taxon>Pentapetalae</taxon>
        <taxon>rosids</taxon>
        <taxon>fabids</taxon>
        <taxon>Fabales</taxon>
        <taxon>Fabaceae</taxon>
        <taxon>Papilionoideae</taxon>
        <taxon>50 kb inversion clade</taxon>
        <taxon>NPAAA clade</taxon>
        <taxon>indigoferoid/millettioid clade</taxon>
        <taxon>Abreae</taxon>
        <taxon>Abrus</taxon>
    </lineage>
</organism>
<dbReference type="PANTHER" id="PTHR47487:SF8">
    <property type="entry name" value="OS08G0270900 PROTEIN"/>
    <property type="match status" value="1"/>
</dbReference>
<reference evidence="4" key="1">
    <citation type="journal article" date="2019" name="Toxins">
        <title>Detection of Abrin-Like and Prepropulchellin-Like Toxin Genes and Transcripts Using Whole Genome Sequencing and Full-Length Transcript Sequencing of Abrus precatorius.</title>
        <authorList>
            <person name="Hovde B.T."/>
            <person name="Daligault H.E."/>
            <person name="Hanschen E.R."/>
            <person name="Kunde Y.A."/>
            <person name="Johnson M.B."/>
            <person name="Starkenburg S.R."/>
            <person name="Johnson S.L."/>
        </authorList>
    </citation>
    <scope>NUCLEOTIDE SEQUENCE [LARGE SCALE GENOMIC DNA]</scope>
</reference>
<feature type="domain" description="U1-type" evidence="3">
    <location>
        <begin position="330"/>
        <end position="364"/>
    </location>
</feature>
<dbReference type="Pfam" id="PF12874">
    <property type="entry name" value="zf-met"/>
    <property type="match status" value="2"/>
</dbReference>
<dbReference type="InterPro" id="IPR036236">
    <property type="entry name" value="Znf_C2H2_sf"/>
</dbReference>
<dbReference type="SUPFAM" id="SSF57667">
    <property type="entry name" value="beta-beta-alpha zinc fingers"/>
    <property type="match status" value="2"/>
</dbReference>
<feature type="compositionally biased region" description="Basic and acidic residues" evidence="2">
    <location>
        <begin position="407"/>
        <end position="433"/>
    </location>
</feature>
<evidence type="ECO:0000256" key="1">
    <source>
        <dbReference type="SAM" id="Coils"/>
    </source>
</evidence>
<dbReference type="RefSeq" id="XP_027368778.1">
    <property type="nucleotide sequence ID" value="XM_027512977.1"/>
</dbReference>
<evidence type="ECO:0000313" key="5">
    <source>
        <dbReference type="RefSeq" id="XP_027368778.1"/>
    </source>
</evidence>
<dbReference type="Gene3D" id="3.30.160.60">
    <property type="entry name" value="Classic Zinc Finger"/>
    <property type="match status" value="2"/>
</dbReference>
<accession>A0A8B8MLJ8</accession>
<dbReference type="AlphaFoldDB" id="A0A8B8MLJ8"/>
<gene>
    <name evidence="5" type="primary">LOC113874763</name>
</gene>
<keyword evidence="4" id="KW-1185">Reference proteome</keyword>
<feature type="domain" description="U1-type" evidence="3">
    <location>
        <begin position="197"/>
        <end position="231"/>
    </location>
</feature>
<sequence length="433" mass="48024">MEFKYRAVDNPPTPTSHPLSTITYFSDRSSRGCFSGNVPAKKLFRMPVVGNAGEALRRELEKEQIRREIEKEEIRREIIAGEIARRRELEEEVRRELALERGLGIPMQRSLSFQEHVSMCLNPRLNPVDTLYGGSQPQLPQLVAPTQIKPSPQNNKDKVIILAKPDPGPHGAKRKVITPPAVYGREHSPFGLQKKPKEEWSCALCQVSATSETGLNDHLKGRKHKAKEAALRTPKIGKSTKTSLSLNISIKCVKSTKAIVTTKTGLDAKADKGVTSSTDTNHTTVDKGVMESKNEEHSAQKSQDIGGLENENETATSTESGKVKALTRKKLEFWCEICQIFTRSEIVMQGHKNGKKHLMRIKKFKKNNGSAPSTSSVSLQDTGLIKDTDAVSKETDQKMTSVLNDETIPKTAERSSDSEEVHPPKGDKEGEEL</sequence>
<feature type="coiled-coil region" evidence="1">
    <location>
        <begin position="53"/>
        <end position="82"/>
    </location>
</feature>
<name>A0A8B8MLJ8_ABRPR</name>
<evidence type="ECO:0000259" key="3">
    <source>
        <dbReference type="SMART" id="SM00451"/>
    </source>
</evidence>
<feature type="region of interest" description="Disordered" evidence="2">
    <location>
        <begin position="271"/>
        <end position="322"/>
    </location>
</feature>
<evidence type="ECO:0000256" key="2">
    <source>
        <dbReference type="SAM" id="MobiDB-lite"/>
    </source>
</evidence>
<protein>
    <submittedName>
        <fullName evidence="5">Uncharacterized protein LOC113874763</fullName>
    </submittedName>
</protein>
<feature type="region of interest" description="Disordered" evidence="2">
    <location>
        <begin position="365"/>
        <end position="433"/>
    </location>
</feature>
<dbReference type="InterPro" id="IPR003604">
    <property type="entry name" value="Matrin/U1-like-C_Znf_C2H2"/>
</dbReference>
<evidence type="ECO:0000313" key="4">
    <source>
        <dbReference type="Proteomes" id="UP000694853"/>
    </source>
</evidence>
<dbReference type="InterPro" id="IPR013087">
    <property type="entry name" value="Znf_C2H2_type"/>
</dbReference>
<feature type="compositionally biased region" description="Basic and acidic residues" evidence="2">
    <location>
        <begin position="284"/>
        <end position="299"/>
    </location>
</feature>